<evidence type="ECO:0000313" key="1">
    <source>
        <dbReference type="EMBL" id="MCX2720104.1"/>
    </source>
</evidence>
<dbReference type="AlphaFoldDB" id="A0AAE3SNX6"/>
<keyword evidence="2" id="KW-1185">Reference proteome</keyword>
<evidence type="ECO:0000313" key="2">
    <source>
        <dbReference type="Proteomes" id="UP001207116"/>
    </source>
</evidence>
<protein>
    <submittedName>
        <fullName evidence="1">Uncharacterized protein</fullName>
    </submittedName>
</protein>
<gene>
    <name evidence="1" type="ORF">OO016_10875</name>
</gene>
<comment type="caution">
    <text evidence="1">The sequence shown here is derived from an EMBL/GenBank/DDBJ whole genome shotgun (WGS) entry which is preliminary data.</text>
</comment>
<dbReference type="InterPro" id="IPR042226">
    <property type="entry name" value="eFR1_2_sf"/>
</dbReference>
<dbReference type="Proteomes" id="UP001207116">
    <property type="component" value="Unassembled WGS sequence"/>
</dbReference>
<sequence length="148" mass="17122">MKYIGIWLDKEKAHLVILKNEQESLYTVNSEVEFFNPKGGSRSKSRWGPQDVVQDSKYTEREKHQLRSYFENINQALKKEDPQALALFGPGNTYAQFNKWLEENQRDLAELVEHAGKADSMTQNQFKALVRDIFGLSPDRSLQTSVQN</sequence>
<reference evidence="1" key="1">
    <citation type="submission" date="2022-11" db="EMBL/GenBank/DDBJ databases">
        <title>The characterization of three novel Bacteroidetes species and genomic analysis of their roles in tidal elemental geochemical cycles.</title>
        <authorList>
            <person name="Ma K.-J."/>
        </authorList>
    </citation>
    <scope>NUCLEOTIDE SEQUENCE</scope>
    <source>
        <strain evidence="1">M415</strain>
    </source>
</reference>
<dbReference type="RefSeq" id="WP_266013613.1">
    <property type="nucleotide sequence ID" value="NZ_JAPFQP010000003.1"/>
</dbReference>
<dbReference type="EMBL" id="JAPFQP010000003">
    <property type="protein sequence ID" value="MCX2720104.1"/>
    <property type="molecule type" value="Genomic_DNA"/>
</dbReference>
<accession>A0AAE3SNX6</accession>
<dbReference type="Gene3D" id="3.30.420.60">
    <property type="entry name" value="eRF1 domain 2"/>
    <property type="match status" value="1"/>
</dbReference>
<name>A0AAE3SNX6_9FLAO</name>
<organism evidence="1 2">
    <name type="scientific">Lentiprolixibacter aurantiacus</name>
    <dbReference type="NCBI Taxonomy" id="2993939"/>
    <lineage>
        <taxon>Bacteria</taxon>
        <taxon>Pseudomonadati</taxon>
        <taxon>Bacteroidota</taxon>
        <taxon>Flavobacteriia</taxon>
        <taxon>Flavobacteriales</taxon>
        <taxon>Flavobacteriaceae</taxon>
        <taxon>Lentiprolixibacter</taxon>
    </lineage>
</organism>
<dbReference type="SUPFAM" id="SSF53137">
    <property type="entry name" value="Translational machinery components"/>
    <property type="match status" value="1"/>
</dbReference>
<proteinExistence type="predicted"/>